<feature type="compositionally biased region" description="Low complexity" evidence="2">
    <location>
        <begin position="29"/>
        <end position="43"/>
    </location>
</feature>
<evidence type="ECO:0000259" key="3">
    <source>
        <dbReference type="Pfam" id="PF03399"/>
    </source>
</evidence>
<reference evidence="5" key="1">
    <citation type="journal article" date="2017" name="Genome Biol. Evol.">
        <title>The complete genome sequence of the phytopathogenic fungus Sclerotinia sclerotiorum reveals insights into the genome architecture of broad host range pathogens.</title>
        <authorList>
            <person name="Derbyshire M."/>
            <person name="Denton-Giles M."/>
            <person name="Hegedus D."/>
            <person name="Seifbarghy S."/>
            <person name="Rollins J."/>
            <person name="van Kan J."/>
            <person name="Seidl M.F."/>
            <person name="Faino L."/>
            <person name="Mbengue M."/>
            <person name="Navaud O."/>
            <person name="Raffaele S."/>
            <person name="Hammond-Kosack K."/>
            <person name="Heard S."/>
            <person name="Oliver R."/>
        </authorList>
    </citation>
    <scope>NUCLEOTIDE SEQUENCE [LARGE SCALE GENOMIC DNA]</scope>
    <source>
        <strain evidence="5">ATCC 18683 / 1980 / Ss-1</strain>
    </source>
</reference>
<name>A0A1D9QK11_SCLS1</name>
<keyword evidence="1" id="KW-0175">Coiled coil</keyword>
<dbReference type="Proteomes" id="UP000177798">
    <property type="component" value="Chromosome 14"/>
</dbReference>
<feature type="compositionally biased region" description="Basic and acidic residues" evidence="2">
    <location>
        <begin position="49"/>
        <end position="64"/>
    </location>
</feature>
<dbReference type="Pfam" id="PF03399">
    <property type="entry name" value="SAC3_GANP"/>
    <property type="match status" value="1"/>
</dbReference>
<evidence type="ECO:0000256" key="1">
    <source>
        <dbReference type="SAM" id="Coils"/>
    </source>
</evidence>
<gene>
    <name evidence="4" type="ORF">sscle_14g099790</name>
</gene>
<dbReference type="KEGG" id="ssl:SS1G_08824"/>
<feature type="compositionally biased region" description="Basic and acidic residues" evidence="2">
    <location>
        <begin position="237"/>
        <end position="246"/>
    </location>
</feature>
<feature type="domain" description="SAC3/GANP/THP3 conserved" evidence="3">
    <location>
        <begin position="373"/>
        <end position="690"/>
    </location>
</feature>
<feature type="compositionally biased region" description="Polar residues" evidence="2">
    <location>
        <begin position="1217"/>
        <end position="1227"/>
    </location>
</feature>
<feature type="compositionally biased region" description="Polar residues" evidence="2">
    <location>
        <begin position="917"/>
        <end position="928"/>
    </location>
</feature>
<evidence type="ECO:0000256" key="2">
    <source>
        <dbReference type="SAM" id="MobiDB-lite"/>
    </source>
</evidence>
<accession>A0A1D9QK11</accession>
<feature type="compositionally biased region" description="Low complexity" evidence="2">
    <location>
        <begin position="187"/>
        <end position="216"/>
    </location>
</feature>
<feature type="region of interest" description="Disordered" evidence="2">
    <location>
        <begin position="795"/>
        <end position="882"/>
    </location>
</feature>
<feature type="compositionally biased region" description="Polar residues" evidence="2">
    <location>
        <begin position="858"/>
        <end position="867"/>
    </location>
</feature>
<feature type="compositionally biased region" description="Polar residues" evidence="2">
    <location>
        <begin position="946"/>
        <end position="959"/>
    </location>
</feature>
<proteinExistence type="predicted"/>
<feature type="compositionally biased region" description="Low complexity" evidence="2">
    <location>
        <begin position="1198"/>
        <end position="1210"/>
    </location>
</feature>
<dbReference type="Gene3D" id="1.25.40.990">
    <property type="match status" value="1"/>
</dbReference>
<dbReference type="InterPro" id="IPR005062">
    <property type="entry name" value="SAC3/GANP/THP3_conserved"/>
</dbReference>
<dbReference type="InterPro" id="IPR045107">
    <property type="entry name" value="SAC3/GANP/THP3"/>
</dbReference>
<evidence type="ECO:0000313" key="4">
    <source>
        <dbReference type="EMBL" id="APA15209.1"/>
    </source>
</evidence>
<dbReference type="PANTHER" id="PTHR12436">
    <property type="entry name" value="80 KDA MCM3-ASSOCIATED PROTEIN"/>
    <property type="match status" value="1"/>
</dbReference>
<feature type="compositionally biased region" description="Low complexity" evidence="2">
    <location>
        <begin position="67"/>
        <end position="76"/>
    </location>
</feature>
<dbReference type="EMBL" id="CP017827">
    <property type="protein sequence ID" value="APA15209.1"/>
    <property type="molecule type" value="Genomic_DNA"/>
</dbReference>
<dbReference type="RefSeq" id="XP_001590060.1">
    <property type="nucleotide sequence ID" value="XM_001590010.1"/>
</dbReference>
<feature type="region of interest" description="Disordered" evidence="2">
    <location>
        <begin position="917"/>
        <end position="959"/>
    </location>
</feature>
<organism evidence="4 5">
    <name type="scientific">Sclerotinia sclerotiorum (strain ATCC 18683 / 1980 / Ss-1)</name>
    <name type="common">White mold</name>
    <name type="synonym">Whetzelinia sclerotiorum</name>
    <dbReference type="NCBI Taxonomy" id="665079"/>
    <lineage>
        <taxon>Eukaryota</taxon>
        <taxon>Fungi</taxon>
        <taxon>Dikarya</taxon>
        <taxon>Ascomycota</taxon>
        <taxon>Pezizomycotina</taxon>
        <taxon>Leotiomycetes</taxon>
        <taxon>Helotiales</taxon>
        <taxon>Sclerotiniaceae</taxon>
        <taxon>Sclerotinia</taxon>
    </lineage>
</organism>
<protein>
    <recommendedName>
        <fullName evidence="3">SAC3/GANP/THP3 conserved domain-containing protein</fullName>
    </recommendedName>
</protein>
<feature type="coiled-coil region" evidence="1">
    <location>
        <begin position="1050"/>
        <end position="1085"/>
    </location>
</feature>
<feature type="compositionally biased region" description="Polar residues" evidence="2">
    <location>
        <begin position="268"/>
        <end position="281"/>
    </location>
</feature>
<feature type="region of interest" description="Disordered" evidence="2">
    <location>
        <begin position="1"/>
        <end position="284"/>
    </location>
</feature>
<feature type="compositionally biased region" description="Polar residues" evidence="2">
    <location>
        <begin position="98"/>
        <end position="142"/>
    </location>
</feature>
<dbReference type="OMA" id="QKWPREL"/>
<feature type="compositionally biased region" description="Polar residues" evidence="2">
    <location>
        <begin position="811"/>
        <end position="825"/>
    </location>
</feature>
<feature type="compositionally biased region" description="Low complexity" evidence="2">
    <location>
        <begin position="834"/>
        <end position="843"/>
    </location>
</feature>
<feature type="region of interest" description="Disordered" evidence="2">
    <location>
        <begin position="1184"/>
        <end position="1229"/>
    </location>
</feature>
<feature type="region of interest" description="Disordered" evidence="2">
    <location>
        <begin position="739"/>
        <end position="762"/>
    </location>
</feature>
<evidence type="ECO:0000313" key="5">
    <source>
        <dbReference type="Proteomes" id="UP000177798"/>
    </source>
</evidence>
<feature type="compositionally biased region" description="Low complexity" evidence="2">
    <location>
        <begin position="8"/>
        <end position="20"/>
    </location>
</feature>
<feature type="region of interest" description="Disordered" evidence="2">
    <location>
        <begin position="1291"/>
        <end position="1321"/>
    </location>
</feature>
<sequence length="1402" mass="153865">MLLSSSNARGARGNSKSSRGSRGRGQAGRGASSNASASPSPSATTSVDPFEKERLENAAKREQRGQNGSATNNRGRGSSRGGLHSNKQVRFATESTEEQTGSPASATPSDMKTPFGSGTATSTVSNPFAFTANPNPKTSSNIFVAPTGPNSKSPSPSPFAPSSNSKTPNTRVFGSASTPQSTAVNPFASTNAFGGASSSSSFGSPSSASATPLSALINSQKAGIVKGSNRAPSKQASIEKKSEKNSQKNASQKPLQTNNGFFDKKNKASNQSKSGFGNTTPMSSEMASFASSSELASKINTLLQKEKITPPRCTAKNPGDPRERAAVKSYLDELKKYRTCVRASLIQGGFIDDPLKPKKLSEAIDFKGTCDQMCPEEEIIRRIIEDDVQRAEKEVAPDGSMRPSPQMMIKKLARSAAGEDAPLPQDVRSPAALRRTLDYLIDTVLGEDDNLAAQHEFLWDRTRAIRRDFVFQSSMSPPELADQVYCLEKITRFHVTALHQMSKPDVAPENFVEQQEVEQLSKSLLSLIHAYEDCNLQNISCENEAEFRAYYVLLNSSNPGILETVQNWGWKFWGESEQIKIAVSLVECLQNIWSPRGPLQPFSVLNVAENAFSRFFTILKGRNVSYTMACFAEMHFNEVRKNALKTILSAYQRQRDQPKDWNISKLNQYLHFDDPWDIVDFGEAYGLRFDEVDGDYCLSLAVDNQVVDPFPPIKQPHSGEIVERKRTGHTLTEVIDTTVYDGVSEDDKQGEESSSDDGLFVKDNIGGVKPLAPAVISVEAPEAASFQVAQISPQQSLPTSPTAPLFGFPSAGQTNGTQPETTLFSTKERKDTISPSTLSAPTPVAAPTPFAPSALFAPTSTNNPSEPKTTEPPKFTWPSDNATTPKLFQTTSTEPPKFNWPSESAAFPSVPQTTLAESPKTFQPTETTAFKPPATEPQFTRPKLNDWTSSSKPVPQSIYSEPQSIYSEPIAHSSVAESAKVTTSTPAPQPDLSNLFRPAAKETPQPDIQVPTPQVSPLDNFAKWVALGEDGIIEQFMTYTVQNLVGETMEKFMRDEAKKARKEAKRIAEEEEELARQEADEFRSKALAIKYINMWRTNAHNLWVRRQGSKARRARIEHAESMRASKTALSASVVEDFRVSTSKGKKRVKSSPFKDRRSSLGSLLEGTGVLVGVHNPQETISEIVNNGETERSNKRLKSSVSSIASDSTSNSHRRNQSDNPLQRSLLSDPSFLNGGSRIHFLPSYQAAHETRPQLSGVQTDYFRLKARGITTLPNGTPLATSVAKHPLRQKQSFDDGIGKPIRSRRPMMPKEQPIPRSSPARVPAQQLLLPAPTGDEEIRRLKERARVVMAADSGRRLQNGSLDDDEDLFERARRIREKMDEDSEWLRREVDRYSESGSGSWS</sequence>
<dbReference type="PANTHER" id="PTHR12436:SF3">
    <property type="entry name" value="GERMINAL-CENTER ASSOCIATED NUCLEAR PROTEIN"/>
    <property type="match status" value="1"/>
</dbReference>
<dbReference type="OrthoDB" id="264795at2759"/>
<feature type="compositionally biased region" description="Polar residues" evidence="2">
    <location>
        <begin position="247"/>
        <end position="260"/>
    </location>
</feature>
<feature type="compositionally biased region" description="Polar residues" evidence="2">
    <location>
        <begin position="167"/>
        <end position="184"/>
    </location>
</feature>
<feature type="compositionally biased region" description="Low complexity" evidence="2">
    <location>
        <begin position="149"/>
        <end position="166"/>
    </location>
</feature>
<dbReference type="VEuPathDB" id="FungiDB:sscle_14g099790"/>